<evidence type="ECO:0000313" key="1">
    <source>
        <dbReference type="EMBL" id="GFX93772.1"/>
    </source>
</evidence>
<protein>
    <submittedName>
        <fullName evidence="1">Uncharacterized protein</fullName>
    </submittedName>
</protein>
<gene>
    <name evidence="1" type="ORF">TNCV_1589481</name>
</gene>
<sequence length="111" mass="12517">MKIGGKSVDYLKLATRPIMLDDVFEENDPREVPTDRLRNEFLHRMVVKTEGSFVSLLVYGNPLLTSDVFITRPLLCERTASANQIAGKWSDCSFGRQIHSVAVPAELFCPF</sequence>
<dbReference type="Proteomes" id="UP000887159">
    <property type="component" value="Unassembled WGS sequence"/>
</dbReference>
<keyword evidence="2" id="KW-1185">Reference proteome</keyword>
<name>A0A8X6RJK3_TRICX</name>
<dbReference type="AlphaFoldDB" id="A0A8X6RJK3"/>
<evidence type="ECO:0000313" key="2">
    <source>
        <dbReference type="Proteomes" id="UP000887159"/>
    </source>
</evidence>
<comment type="caution">
    <text evidence="1">The sequence shown here is derived from an EMBL/GenBank/DDBJ whole genome shotgun (WGS) entry which is preliminary data.</text>
</comment>
<reference evidence="1" key="1">
    <citation type="submission" date="2020-08" db="EMBL/GenBank/DDBJ databases">
        <title>Multicomponent nature underlies the extraordinary mechanical properties of spider dragline silk.</title>
        <authorList>
            <person name="Kono N."/>
            <person name="Nakamura H."/>
            <person name="Mori M."/>
            <person name="Yoshida Y."/>
            <person name="Ohtoshi R."/>
            <person name="Malay A.D."/>
            <person name="Moran D.A.P."/>
            <person name="Tomita M."/>
            <person name="Numata K."/>
            <person name="Arakawa K."/>
        </authorList>
    </citation>
    <scope>NUCLEOTIDE SEQUENCE</scope>
</reference>
<proteinExistence type="predicted"/>
<organism evidence="1 2">
    <name type="scientific">Trichonephila clavipes</name>
    <name type="common">Golden silk orbweaver</name>
    <name type="synonym">Nephila clavipes</name>
    <dbReference type="NCBI Taxonomy" id="2585209"/>
    <lineage>
        <taxon>Eukaryota</taxon>
        <taxon>Metazoa</taxon>
        <taxon>Ecdysozoa</taxon>
        <taxon>Arthropoda</taxon>
        <taxon>Chelicerata</taxon>
        <taxon>Arachnida</taxon>
        <taxon>Araneae</taxon>
        <taxon>Araneomorphae</taxon>
        <taxon>Entelegynae</taxon>
        <taxon>Araneoidea</taxon>
        <taxon>Nephilidae</taxon>
        <taxon>Trichonephila</taxon>
    </lineage>
</organism>
<accession>A0A8X6RJK3</accession>
<dbReference type="EMBL" id="BMAU01021175">
    <property type="protein sequence ID" value="GFX93772.1"/>
    <property type="molecule type" value="Genomic_DNA"/>
</dbReference>